<dbReference type="SUPFAM" id="SSF52540">
    <property type="entry name" value="P-loop containing nucleoside triphosphate hydrolases"/>
    <property type="match status" value="1"/>
</dbReference>
<dbReference type="PANTHER" id="PTHR20873">
    <property type="entry name" value="L-SERYL-TRNA(SEC) KINASE"/>
    <property type="match status" value="1"/>
</dbReference>
<keyword evidence="4" id="KW-1185">Reference proteome</keyword>
<reference evidence="5" key="1">
    <citation type="submission" date="2025-08" db="UniProtKB">
        <authorList>
            <consortium name="RefSeq"/>
        </authorList>
    </citation>
    <scope>IDENTIFICATION</scope>
</reference>
<keyword evidence="1" id="KW-0547">Nucleotide-binding</keyword>
<dbReference type="GO" id="GO:0016301">
    <property type="term" value="F:kinase activity"/>
    <property type="evidence" value="ECO:0007669"/>
    <property type="project" value="UniProtKB-KW"/>
</dbReference>
<dbReference type="Proteomes" id="UP001652580">
    <property type="component" value="Chromosome 16"/>
</dbReference>
<dbReference type="InterPro" id="IPR052648">
    <property type="entry name" value="Ser-tRNA(Sec)_kinase"/>
</dbReference>
<dbReference type="PROSITE" id="PS00376">
    <property type="entry name" value="ADOMET_SYNTHASE_1"/>
    <property type="match status" value="1"/>
</dbReference>
<dbReference type="InterPro" id="IPR022631">
    <property type="entry name" value="ADOMET_SYNTHASE_CS"/>
</dbReference>
<dbReference type="RefSeq" id="XP_007173312.1">
    <property type="nucleotide sequence ID" value="XM_007173250.3"/>
</dbReference>
<dbReference type="GO" id="GO:0005524">
    <property type="term" value="F:ATP binding"/>
    <property type="evidence" value="ECO:0007669"/>
    <property type="project" value="UniProtKB-KW"/>
</dbReference>
<dbReference type="InterPro" id="IPR020028">
    <property type="entry name" value="L-seryl-tRNA_Sec_kinase_euk"/>
</dbReference>
<dbReference type="GO" id="GO:0006556">
    <property type="term" value="P:S-adenosylmethionine biosynthetic process"/>
    <property type="evidence" value="ECO:0007669"/>
    <property type="project" value="InterPro"/>
</dbReference>
<feature type="compositionally biased region" description="Basic and acidic residues" evidence="3">
    <location>
        <begin position="19"/>
        <end position="40"/>
    </location>
</feature>
<dbReference type="AlphaFoldDB" id="A0A383ZE14"/>
<dbReference type="CTD" id="118672"/>
<evidence type="ECO:0000313" key="4">
    <source>
        <dbReference type="Proteomes" id="UP001652580"/>
    </source>
</evidence>
<dbReference type="GeneID" id="102998209"/>
<accession>A0A383ZE14</accession>
<evidence type="ECO:0000256" key="3">
    <source>
        <dbReference type="SAM" id="MobiDB-lite"/>
    </source>
</evidence>
<evidence type="ECO:0000313" key="5">
    <source>
        <dbReference type="RefSeq" id="XP_007173312.1"/>
    </source>
</evidence>
<dbReference type="InParanoid" id="A0A383ZE14"/>
<feature type="region of interest" description="Disordered" evidence="3">
    <location>
        <begin position="19"/>
        <end position="54"/>
    </location>
</feature>
<dbReference type="Gene3D" id="3.40.50.300">
    <property type="entry name" value="P-loop containing nucleotide triphosphate hydrolases"/>
    <property type="match status" value="1"/>
</dbReference>
<dbReference type="PANTHER" id="PTHR20873:SF0">
    <property type="entry name" value="L-SERYL-TRNA(SEC) KINASE"/>
    <property type="match status" value="1"/>
</dbReference>
<sequence length="467" mass="53487">MTVAGLTRRIGPVRRVRREETSRFYETHPRGLPRLEDSPHRKLSTRGSGDQGDDLGYNRDHAWCLEPKARPFLHCANRRRNRAVGDCACAVGGHCRKQRWQLPRVSRDSMKAGEDARGAHSEKPKKLGLCVLCGLPAAGKSTFARALSHSLRQERSWAVGVVAYDDVMPDAFLEEASARPLPSQWKSLRQELLKYLEYFFLAVINGCQMSAPPSRTEAMWEDFLTCLKDQDLISSSALEAQSHYLLTKTAVSRPLLLILDDNFYYQSMRYQVYQLARKYSLGFCQLFLECSLETCLQRNGQRPLPVPAETIHLMGSKIEKPNPEKNAWEHNSLTIQSPACASEARLKLTDLLLTALENPIKYVEENVEQKETDRIICSTNILHQADQTLRRIVSQTMKEAKGEQVFPYNLKLLAEELNKLKAEFLEDLRQGNKKYLCFQQTMGLSDVISFFHYEKDNIVRKYFSKQH</sequence>
<dbReference type="GO" id="GO:0004478">
    <property type="term" value="F:methionine adenosyltransferase activity"/>
    <property type="evidence" value="ECO:0007669"/>
    <property type="project" value="InterPro"/>
</dbReference>
<keyword evidence="5" id="KW-0418">Kinase</keyword>
<keyword evidence="2" id="KW-0067">ATP-binding</keyword>
<keyword evidence="5" id="KW-0808">Transferase</keyword>
<evidence type="ECO:0000256" key="2">
    <source>
        <dbReference type="ARBA" id="ARBA00022840"/>
    </source>
</evidence>
<dbReference type="NCBIfam" id="TIGR03575">
    <property type="entry name" value="selen_PSTK_euk"/>
    <property type="match status" value="1"/>
</dbReference>
<protein>
    <submittedName>
        <fullName evidence="5">L-seryl-tRNA(Sec) kinase isoform X1</fullName>
    </submittedName>
</protein>
<dbReference type="KEGG" id="bacu:102998209"/>
<dbReference type="STRING" id="310752.A0A383ZE14"/>
<dbReference type="InterPro" id="IPR013641">
    <property type="entry name" value="KTI12/PSTK"/>
</dbReference>
<dbReference type="FunCoup" id="A0A383ZE14">
    <property type="interactions" value="643"/>
</dbReference>
<evidence type="ECO:0000256" key="1">
    <source>
        <dbReference type="ARBA" id="ARBA00022741"/>
    </source>
</evidence>
<dbReference type="InterPro" id="IPR027417">
    <property type="entry name" value="P-loop_NTPase"/>
</dbReference>
<dbReference type="Pfam" id="PF08433">
    <property type="entry name" value="KTI12"/>
    <property type="match status" value="1"/>
</dbReference>
<gene>
    <name evidence="5" type="primary">PSTK</name>
</gene>
<organism evidence="4 5">
    <name type="scientific">Balaenoptera acutorostrata</name>
    <name type="common">Common minke whale</name>
    <name type="synonym">Balaena rostrata</name>
    <dbReference type="NCBI Taxonomy" id="9767"/>
    <lineage>
        <taxon>Eukaryota</taxon>
        <taxon>Metazoa</taxon>
        <taxon>Chordata</taxon>
        <taxon>Craniata</taxon>
        <taxon>Vertebrata</taxon>
        <taxon>Euteleostomi</taxon>
        <taxon>Mammalia</taxon>
        <taxon>Eutheria</taxon>
        <taxon>Laurasiatheria</taxon>
        <taxon>Artiodactyla</taxon>
        <taxon>Whippomorpha</taxon>
        <taxon>Cetacea</taxon>
        <taxon>Mysticeti</taxon>
        <taxon>Balaenopteridae</taxon>
        <taxon>Balaenoptera</taxon>
    </lineage>
</organism>
<name>A0A383ZE14_BALAC</name>
<proteinExistence type="predicted"/>
<dbReference type="GO" id="GO:0000049">
    <property type="term" value="F:tRNA binding"/>
    <property type="evidence" value="ECO:0007669"/>
    <property type="project" value="TreeGrafter"/>
</dbReference>